<gene>
    <name evidence="3" type="primary">Acey_s0038.g3543</name>
    <name evidence="3" type="ORF">Y032_0038g3543</name>
</gene>
<name>A0A016UHX5_9BILA</name>
<comment type="caution">
    <text evidence="3">The sequence shown here is derived from an EMBL/GenBank/DDBJ whole genome shotgun (WGS) entry which is preliminary data.</text>
</comment>
<feature type="coiled-coil region" evidence="1">
    <location>
        <begin position="120"/>
        <end position="154"/>
    </location>
</feature>
<protein>
    <submittedName>
        <fullName evidence="3">Uncharacterized protein</fullName>
    </submittedName>
</protein>
<dbReference type="OrthoDB" id="10577500at2759"/>
<keyword evidence="1" id="KW-0175">Coiled coil</keyword>
<evidence type="ECO:0000256" key="2">
    <source>
        <dbReference type="SAM" id="MobiDB-lite"/>
    </source>
</evidence>
<feature type="region of interest" description="Disordered" evidence="2">
    <location>
        <begin position="173"/>
        <end position="234"/>
    </location>
</feature>
<dbReference type="AlphaFoldDB" id="A0A016UHX5"/>
<dbReference type="Proteomes" id="UP000024635">
    <property type="component" value="Unassembled WGS sequence"/>
</dbReference>
<feature type="compositionally biased region" description="Basic and acidic residues" evidence="2">
    <location>
        <begin position="289"/>
        <end position="300"/>
    </location>
</feature>
<evidence type="ECO:0000313" key="3">
    <source>
        <dbReference type="EMBL" id="EYC14959.1"/>
    </source>
</evidence>
<reference evidence="4" key="1">
    <citation type="journal article" date="2015" name="Nat. Genet.">
        <title>The genome and transcriptome of the zoonotic hookworm Ancylostoma ceylanicum identify infection-specific gene families.</title>
        <authorList>
            <person name="Schwarz E.M."/>
            <person name="Hu Y."/>
            <person name="Antoshechkin I."/>
            <person name="Miller M.M."/>
            <person name="Sternberg P.W."/>
            <person name="Aroian R.V."/>
        </authorList>
    </citation>
    <scope>NUCLEOTIDE SEQUENCE</scope>
    <source>
        <strain evidence="4">HY135</strain>
    </source>
</reference>
<keyword evidence="4" id="KW-1185">Reference proteome</keyword>
<feature type="region of interest" description="Disordered" evidence="2">
    <location>
        <begin position="246"/>
        <end position="307"/>
    </location>
</feature>
<evidence type="ECO:0000256" key="1">
    <source>
        <dbReference type="SAM" id="Coils"/>
    </source>
</evidence>
<sequence>MAKNEYLNELEKLATLHQATRKTIESEITSAIDNIIRRIRLAGTVDASWTHHLMVHTSSEAGAGAQALQLCKLIRDATIARESLMRFTERFLLLHSRLQYDAIQGKPKSQLTNLKEDNIKEKVIRTLKKLDNNIEEMQQELNRLERLVNMETTCMQDLKSMIRTMDQKVKTFTLSTPQQGPLEDTIEPSLEHEVTATTETTTIEEHRKEASEPSEEPSEEKGKEDSPGTDNRVPLTDDEYMAWLVEHNTVEEEEVSDHASYNSEKEEEEPIPVPPKQTRLCSDLLPEPAKNEQDQLRRDLNNLLYGQ</sequence>
<dbReference type="EMBL" id="JARK01001374">
    <property type="protein sequence ID" value="EYC14959.1"/>
    <property type="molecule type" value="Genomic_DNA"/>
</dbReference>
<organism evidence="3 4">
    <name type="scientific">Ancylostoma ceylanicum</name>
    <dbReference type="NCBI Taxonomy" id="53326"/>
    <lineage>
        <taxon>Eukaryota</taxon>
        <taxon>Metazoa</taxon>
        <taxon>Ecdysozoa</taxon>
        <taxon>Nematoda</taxon>
        <taxon>Chromadorea</taxon>
        <taxon>Rhabditida</taxon>
        <taxon>Rhabditina</taxon>
        <taxon>Rhabditomorpha</taxon>
        <taxon>Strongyloidea</taxon>
        <taxon>Ancylostomatidae</taxon>
        <taxon>Ancylostomatinae</taxon>
        <taxon>Ancylostoma</taxon>
    </lineage>
</organism>
<accession>A0A016UHX5</accession>
<evidence type="ECO:0000313" key="4">
    <source>
        <dbReference type="Proteomes" id="UP000024635"/>
    </source>
</evidence>
<proteinExistence type="predicted"/>